<evidence type="ECO:0000256" key="2">
    <source>
        <dbReference type="ARBA" id="ARBA00022840"/>
    </source>
</evidence>
<sequence length="1150" mass="129464">MSLQATIALAETPGLSSVVNELVSLYQAVQNMQLYREQCLQLSYRCNLLVGTLRDFTGEQMAVVEEVESIIVRARKKVQDWASQSILKSFINQRDINATLDRLYEDINVCMARFHIESVGRGLQDIFAVRARDKAEMKGTTLRIIQDKDNLNAIIGMQEQDVLQVMRTLQEELHNNDLSPTDSLIIQESLLRIYNERQLLPPLTDLTGQVKRTGDFPFTCGPYSDIYVGQWLGERKIALRLTRGLNHSKSARERFHDEVGKWRELRHPYVLQHYGIVYFGEHIYSVCPWMEQGDVMTYIKRSRHVDRMKIVGEVASGLEYLHGNNIIHGDLRAANVLISNSRSACVSSFGISEIINEIGPNTASQSITLTRWQAPELFTEVDGATTASDVWAYAMVCLEIFTEDKPFPNRRRDVLVIQDIISGNLPDRPMEGNARINDFLWDVMQRCWKNAPTDRPSMSDIVMEMEQRRILLPLDARQTSPLPPESMLRRPSTTGLTAPRWLTSFMSAGFKQPSSSSAQLKPGASSISPATSSSNPQKPDLASVHSPTSLSVSEILERHVKARPRSTSNCSLSNTSWIPSVKEYPETGTAHSSPGTVPGPLPDIVSYDVPPQDLHTVGSRFEISQPGDVGGSSNTINPHLHEPCIIQYAKDGSVTCGTLRGLVKQLLTDSDNYAQDLKFREIFFTTYRSFATSSDLFQLLVHRCRETDQDDRVEIQLTTRVLFVQVLKLWLKNYSVKSFEIPLLEEMKSFLCNFTAPQTIATSAIDVSHLIDEMIYDIQDPRPSAAAPVPQSIPRARDITPTSLAIGLKLLDGDKYHTITAFDFASYFLPTRPLNNVTTASITNEKITAWVKKYIMRSSLLNSRQDAFKFFVNTAEECIKLGAFSSMVAVVAGLESKVIARLRMTRSNLDKQTEQCLKKLAKYLDAVENFRAYRSLLSQHNGHCVPWLPVHLKDIHNVLKATPKVIEKDGHTLINFDHSIQFLKAVDRVLRYKDSGYNFEGHRDAGPLVFLEAELSKVHDDVNEEQFEARSLELKKQEDRAFESRISELSAIGFGQNSRSSRPAPHQEKSEPFTRPTRNARPLQVHFSSTTDSRAARSQSKGQLRSNGLSPYGMSLIYTEAKRGQADVERAVAIVDIPQVDFPTDSPNTY</sequence>
<evidence type="ECO:0000259" key="7">
    <source>
        <dbReference type="PROSITE" id="PS50212"/>
    </source>
</evidence>
<keyword evidence="9" id="KW-1185">Reference proteome</keyword>
<dbReference type="VEuPathDB" id="FungiDB:BD410DRAFT_768611"/>
<dbReference type="InterPro" id="IPR059179">
    <property type="entry name" value="MLKL-like_MCAfunc"/>
</dbReference>
<dbReference type="InterPro" id="IPR050198">
    <property type="entry name" value="Non-receptor_tyrosine_kinases"/>
</dbReference>
<dbReference type="CDD" id="cd06224">
    <property type="entry name" value="REM"/>
    <property type="match status" value="1"/>
</dbReference>
<keyword evidence="3" id="KW-0344">Guanine-nucleotide releasing factor</keyword>
<dbReference type="Gene3D" id="1.20.870.10">
    <property type="entry name" value="Son of sevenless (SoS) protein Chain: S domain 1"/>
    <property type="match status" value="1"/>
</dbReference>
<feature type="domain" description="Protein kinase" evidence="6">
    <location>
        <begin position="212"/>
        <end position="472"/>
    </location>
</feature>
<feature type="compositionally biased region" description="Polar residues" evidence="4">
    <location>
        <begin position="1086"/>
        <end position="1109"/>
    </location>
</feature>
<dbReference type="GO" id="GO:0005524">
    <property type="term" value="F:ATP binding"/>
    <property type="evidence" value="ECO:0007669"/>
    <property type="project" value="UniProtKB-KW"/>
</dbReference>
<dbReference type="GO" id="GO:0007264">
    <property type="term" value="P:small GTPase-mediated signal transduction"/>
    <property type="evidence" value="ECO:0007669"/>
    <property type="project" value="InterPro"/>
</dbReference>
<evidence type="ECO:0000256" key="1">
    <source>
        <dbReference type="ARBA" id="ARBA00022741"/>
    </source>
</evidence>
<dbReference type="InterPro" id="IPR000719">
    <property type="entry name" value="Prot_kinase_dom"/>
</dbReference>
<feature type="domain" description="Ras-GEF" evidence="5">
    <location>
        <begin position="800"/>
        <end position="1026"/>
    </location>
</feature>
<evidence type="ECO:0000259" key="5">
    <source>
        <dbReference type="PROSITE" id="PS50009"/>
    </source>
</evidence>
<dbReference type="STRING" id="50990.A0A4Y7Q930"/>
<dbReference type="Gene3D" id="1.20.930.20">
    <property type="entry name" value="Adaptor protein Cbl, N-terminal domain"/>
    <property type="match status" value="1"/>
</dbReference>
<dbReference type="PANTHER" id="PTHR24418">
    <property type="entry name" value="TYROSINE-PROTEIN KINASE"/>
    <property type="match status" value="1"/>
</dbReference>
<dbReference type="InterPro" id="IPR001245">
    <property type="entry name" value="Ser-Thr/Tyr_kinase_cat_dom"/>
</dbReference>
<dbReference type="PRINTS" id="PR00109">
    <property type="entry name" value="TYRKINASE"/>
</dbReference>
<gene>
    <name evidence="8" type="ORF">BD410DRAFT_768611</name>
</gene>
<evidence type="ECO:0000256" key="4">
    <source>
        <dbReference type="SAM" id="MobiDB-lite"/>
    </source>
</evidence>
<dbReference type="Pfam" id="PF07714">
    <property type="entry name" value="PK_Tyr_Ser-Thr"/>
    <property type="match status" value="1"/>
</dbReference>
<dbReference type="PROSITE" id="PS00109">
    <property type="entry name" value="PROTEIN_KINASE_TYR"/>
    <property type="match status" value="1"/>
</dbReference>
<dbReference type="Pfam" id="PF00618">
    <property type="entry name" value="RasGEF_N"/>
    <property type="match status" value="1"/>
</dbReference>
<feature type="domain" description="N-terminal Ras-GEF" evidence="7">
    <location>
        <begin position="650"/>
        <end position="779"/>
    </location>
</feature>
<dbReference type="OrthoDB" id="4062651at2759"/>
<keyword evidence="2" id="KW-0067">ATP-binding</keyword>
<dbReference type="InterPro" id="IPR008266">
    <property type="entry name" value="Tyr_kinase_AS"/>
</dbReference>
<evidence type="ECO:0000313" key="8">
    <source>
        <dbReference type="EMBL" id="TDL23369.1"/>
    </source>
</evidence>
<dbReference type="InterPro" id="IPR023578">
    <property type="entry name" value="Ras_GEF_dom_sf"/>
</dbReference>
<dbReference type="SMART" id="SM00229">
    <property type="entry name" value="RasGEFN"/>
    <property type="match status" value="1"/>
</dbReference>
<dbReference type="SUPFAM" id="SSF48366">
    <property type="entry name" value="Ras GEF"/>
    <property type="match status" value="1"/>
</dbReference>
<accession>A0A4Y7Q930</accession>
<dbReference type="InterPro" id="IPR001895">
    <property type="entry name" value="RASGEF_cat_dom"/>
</dbReference>
<dbReference type="Gene3D" id="1.10.840.10">
    <property type="entry name" value="Ras guanine-nucleotide exchange factors catalytic domain"/>
    <property type="match status" value="1"/>
</dbReference>
<dbReference type="SUPFAM" id="SSF56112">
    <property type="entry name" value="Protein kinase-like (PK-like)"/>
    <property type="match status" value="1"/>
</dbReference>
<dbReference type="EMBL" id="ML170170">
    <property type="protein sequence ID" value="TDL23369.1"/>
    <property type="molecule type" value="Genomic_DNA"/>
</dbReference>
<dbReference type="GO" id="GO:0005085">
    <property type="term" value="F:guanyl-nucleotide exchange factor activity"/>
    <property type="evidence" value="ECO:0007669"/>
    <property type="project" value="UniProtKB-KW"/>
</dbReference>
<dbReference type="Gene3D" id="1.10.510.10">
    <property type="entry name" value="Transferase(Phosphotransferase) domain 1"/>
    <property type="match status" value="1"/>
</dbReference>
<dbReference type="GO" id="GO:0004672">
    <property type="term" value="F:protein kinase activity"/>
    <property type="evidence" value="ECO:0007669"/>
    <property type="project" value="InterPro"/>
</dbReference>
<evidence type="ECO:0000256" key="3">
    <source>
        <dbReference type="PROSITE-ProRule" id="PRU00168"/>
    </source>
</evidence>
<feature type="compositionally biased region" description="Low complexity" evidence="4">
    <location>
        <begin position="525"/>
        <end position="534"/>
    </location>
</feature>
<keyword evidence="1" id="KW-0547">Nucleotide-binding</keyword>
<reference evidence="8 9" key="1">
    <citation type="submission" date="2018-06" db="EMBL/GenBank/DDBJ databases">
        <title>A transcriptomic atlas of mushroom development highlights an independent origin of complex multicellularity.</title>
        <authorList>
            <consortium name="DOE Joint Genome Institute"/>
            <person name="Krizsan K."/>
            <person name="Almasi E."/>
            <person name="Merenyi Z."/>
            <person name="Sahu N."/>
            <person name="Viragh M."/>
            <person name="Koszo T."/>
            <person name="Mondo S."/>
            <person name="Kiss B."/>
            <person name="Balint B."/>
            <person name="Kues U."/>
            <person name="Barry K."/>
            <person name="Hegedus J.C."/>
            <person name="Henrissat B."/>
            <person name="Johnson J."/>
            <person name="Lipzen A."/>
            <person name="Ohm R."/>
            <person name="Nagy I."/>
            <person name="Pangilinan J."/>
            <person name="Yan J."/>
            <person name="Xiong Y."/>
            <person name="Grigoriev I.V."/>
            <person name="Hibbett D.S."/>
            <person name="Nagy L.G."/>
        </authorList>
    </citation>
    <scope>NUCLEOTIDE SEQUENCE [LARGE SCALE GENOMIC DNA]</scope>
    <source>
        <strain evidence="8 9">SZMC22713</strain>
    </source>
</reference>
<feature type="region of interest" description="Disordered" evidence="4">
    <location>
        <begin position="512"/>
        <end position="549"/>
    </location>
</feature>
<feature type="region of interest" description="Disordered" evidence="4">
    <location>
        <begin position="1053"/>
        <end position="1110"/>
    </location>
</feature>
<dbReference type="InterPro" id="IPR036537">
    <property type="entry name" value="Adaptor_Cbl_N_dom_sf"/>
</dbReference>
<evidence type="ECO:0000313" key="9">
    <source>
        <dbReference type="Proteomes" id="UP000294933"/>
    </source>
</evidence>
<name>A0A4Y7Q930_9AGAM</name>
<dbReference type="Proteomes" id="UP000294933">
    <property type="component" value="Unassembled WGS sequence"/>
</dbReference>
<proteinExistence type="predicted"/>
<dbReference type="Pfam" id="PF00617">
    <property type="entry name" value="RasGEF"/>
    <property type="match status" value="1"/>
</dbReference>
<organism evidence="8 9">
    <name type="scientific">Rickenella mellea</name>
    <dbReference type="NCBI Taxonomy" id="50990"/>
    <lineage>
        <taxon>Eukaryota</taxon>
        <taxon>Fungi</taxon>
        <taxon>Dikarya</taxon>
        <taxon>Basidiomycota</taxon>
        <taxon>Agaricomycotina</taxon>
        <taxon>Agaricomycetes</taxon>
        <taxon>Hymenochaetales</taxon>
        <taxon>Rickenellaceae</taxon>
        <taxon>Rickenella</taxon>
    </lineage>
</organism>
<dbReference type="CDD" id="cd21037">
    <property type="entry name" value="MLKL_NTD"/>
    <property type="match status" value="1"/>
</dbReference>
<evidence type="ECO:0000259" key="6">
    <source>
        <dbReference type="PROSITE" id="PS50011"/>
    </source>
</evidence>
<dbReference type="PROSITE" id="PS50009">
    <property type="entry name" value="RASGEF_CAT"/>
    <property type="match status" value="1"/>
</dbReference>
<dbReference type="InterPro" id="IPR036964">
    <property type="entry name" value="RASGEF_cat_dom_sf"/>
</dbReference>
<dbReference type="PROSITE" id="PS50011">
    <property type="entry name" value="PROTEIN_KINASE_DOM"/>
    <property type="match status" value="1"/>
</dbReference>
<dbReference type="InterPro" id="IPR000651">
    <property type="entry name" value="Ras-like_Gua-exchang_fac_N"/>
</dbReference>
<dbReference type="InterPro" id="IPR011009">
    <property type="entry name" value="Kinase-like_dom_sf"/>
</dbReference>
<dbReference type="SMART" id="SM00147">
    <property type="entry name" value="RasGEF"/>
    <property type="match status" value="1"/>
</dbReference>
<dbReference type="AlphaFoldDB" id="A0A4Y7Q930"/>
<dbReference type="GO" id="GO:0007166">
    <property type="term" value="P:cell surface receptor signaling pathway"/>
    <property type="evidence" value="ECO:0007669"/>
    <property type="project" value="InterPro"/>
</dbReference>
<dbReference type="PROSITE" id="PS50212">
    <property type="entry name" value="RASGEF_NTER"/>
    <property type="match status" value="1"/>
</dbReference>
<protein>
    <submittedName>
        <fullName evidence="8">Ras GEF</fullName>
    </submittedName>
</protein>